<dbReference type="InterPro" id="IPR057325">
    <property type="entry name" value="DeaD_dimer"/>
</dbReference>
<feature type="domain" description="Helicase ATP-binding" evidence="11">
    <location>
        <begin position="103"/>
        <end position="274"/>
    </location>
</feature>
<organism evidence="14 15">
    <name type="scientific">Actinomycetospora aeridis</name>
    <dbReference type="NCBI Taxonomy" id="3129231"/>
    <lineage>
        <taxon>Bacteria</taxon>
        <taxon>Bacillati</taxon>
        <taxon>Actinomycetota</taxon>
        <taxon>Actinomycetes</taxon>
        <taxon>Pseudonocardiales</taxon>
        <taxon>Pseudonocardiaceae</taxon>
        <taxon>Actinomycetospora</taxon>
    </lineage>
</organism>
<feature type="domain" description="Helicase C-terminal" evidence="12">
    <location>
        <begin position="285"/>
        <end position="445"/>
    </location>
</feature>
<protein>
    <recommendedName>
        <fullName evidence="1">RNA helicase</fullName>
        <ecNumber evidence="1">3.6.4.13</ecNumber>
    </recommendedName>
</protein>
<dbReference type="Pfam" id="PF00270">
    <property type="entry name" value="DEAD"/>
    <property type="match status" value="1"/>
</dbReference>
<feature type="domain" description="DEAD-box RNA helicase Q" evidence="13">
    <location>
        <begin position="72"/>
        <end position="100"/>
    </location>
</feature>
<dbReference type="PROSITE" id="PS51194">
    <property type="entry name" value="HELICASE_CTER"/>
    <property type="match status" value="1"/>
</dbReference>
<dbReference type="RefSeq" id="WP_337718464.1">
    <property type="nucleotide sequence ID" value="NZ_JBBEGL010000011.1"/>
</dbReference>
<dbReference type="InterPro" id="IPR005580">
    <property type="entry name" value="DbpA/CsdA_RNA-bd_dom"/>
</dbReference>
<dbReference type="InterPro" id="IPR012677">
    <property type="entry name" value="Nucleotide-bd_a/b_plait_sf"/>
</dbReference>
<dbReference type="EMBL" id="JBBEGL010000011">
    <property type="protein sequence ID" value="MEJ2890269.1"/>
    <property type="molecule type" value="Genomic_DNA"/>
</dbReference>
<keyword evidence="2" id="KW-0963">Cytoplasm</keyword>
<feature type="compositionally biased region" description="Basic and acidic residues" evidence="10">
    <location>
        <begin position="517"/>
        <end position="529"/>
    </location>
</feature>
<dbReference type="EC" id="3.6.4.13" evidence="1"/>
<dbReference type="CDD" id="cd00268">
    <property type="entry name" value="DEADc"/>
    <property type="match status" value="1"/>
</dbReference>
<dbReference type="InterPro" id="IPR044742">
    <property type="entry name" value="DEAD/DEAH_RhlB"/>
</dbReference>
<evidence type="ECO:0000256" key="2">
    <source>
        <dbReference type="ARBA" id="ARBA00022490"/>
    </source>
</evidence>
<evidence type="ECO:0000313" key="15">
    <source>
        <dbReference type="Proteomes" id="UP001370100"/>
    </source>
</evidence>
<feature type="short sequence motif" description="Q motif" evidence="8">
    <location>
        <begin position="72"/>
        <end position="100"/>
    </location>
</feature>
<evidence type="ECO:0000256" key="7">
    <source>
        <dbReference type="ARBA" id="ARBA00023016"/>
    </source>
</evidence>
<reference evidence="14 15" key="1">
    <citation type="submission" date="2024-03" db="EMBL/GenBank/DDBJ databases">
        <title>Actinomycetospora sp. OC33-EN06, a novel actinomycete isolated from wild orchid (Aerides multiflora).</title>
        <authorList>
            <person name="Suriyachadkun C."/>
        </authorList>
    </citation>
    <scope>NUCLEOTIDE SEQUENCE [LARGE SCALE GENOMIC DNA]</scope>
    <source>
        <strain evidence="14 15">OC33-EN06</strain>
    </source>
</reference>
<dbReference type="InterPro" id="IPR014001">
    <property type="entry name" value="Helicase_ATP-bd"/>
</dbReference>
<dbReference type="PROSITE" id="PS51192">
    <property type="entry name" value="HELICASE_ATP_BIND_1"/>
    <property type="match status" value="1"/>
</dbReference>
<dbReference type="InterPro" id="IPR001650">
    <property type="entry name" value="Helicase_C-like"/>
</dbReference>
<keyword evidence="4 9" id="KW-0378">Hydrolase</keyword>
<dbReference type="Proteomes" id="UP001370100">
    <property type="component" value="Unassembled WGS sequence"/>
</dbReference>
<dbReference type="PROSITE" id="PS51195">
    <property type="entry name" value="Q_MOTIF"/>
    <property type="match status" value="1"/>
</dbReference>
<gene>
    <name evidence="14" type="ORF">WCD41_27675</name>
</gene>
<dbReference type="Pfam" id="PF03880">
    <property type="entry name" value="DbpA"/>
    <property type="match status" value="1"/>
</dbReference>
<dbReference type="InterPro" id="IPR027417">
    <property type="entry name" value="P-loop_NTPase"/>
</dbReference>
<evidence type="ECO:0000256" key="5">
    <source>
        <dbReference type="ARBA" id="ARBA00022806"/>
    </source>
</evidence>
<keyword evidence="15" id="KW-1185">Reference proteome</keyword>
<dbReference type="SMART" id="SM00490">
    <property type="entry name" value="HELICc"/>
    <property type="match status" value="1"/>
</dbReference>
<dbReference type="SMART" id="SM00487">
    <property type="entry name" value="DEXDc"/>
    <property type="match status" value="1"/>
</dbReference>
<evidence type="ECO:0000256" key="3">
    <source>
        <dbReference type="ARBA" id="ARBA00022741"/>
    </source>
</evidence>
<dbReference type="GO" id="GO:0004386">
    <property type="term" value="F:helicase activity"/>
    <property type="evidence" value="ECO:0007669"/>
    <property type="project" value="UniProtKB-KW"/>
</dbReference>
<evidence type="ECO:0000256" key="1">
    <source>
        <dbReference type="ARBA" id="ARBA00012552"/>
    </source>
</evidence>
<evidence type="ECO:0000259" key="12">
    <source>
        <dbReference type="PROSITE" id="PS51194"/>
    </source>
</evidence>
<keyword evidence="7" id="KW-0346">Stress response</keyword>
<dbReference type="InterPro" id="IPR034415">
    <property type="entry name" value="CsdA_RRM"/>
</dbReference>
<evidence type="ECO:0000256" key="8">
    <source>
        <dbReference type="PROSITE-ProRule" id="PRU00552"/>
    </source>
</evidence>
<comment type="similarity">
    <text evidence="9">Belongs to the DEAD box helicase family.</text>
</comment>
<dbReference type="PANTHER" id="PTHR47963">
    <property type="entry name" value="DEAD-BOX ATP-DEPENDENT RNA HELICASE 47, MITOCHONDRIAL"/>
    <property type="match status" value="1"/>
</dbReference>
<feature type="region of interest" description="Disordered" evidence="10">
    <location>
        <begin position="506"/>
        <end position="549"/>
    </location>
</feature>
<dbReference type="PROSITE" id="PS00039">
    <property type="entry name" value="DEAD_ATP_HELICASE"/>
    <property type="match status" value="1"/>
</dbReference>
<evidence type="ECO:0000256" key="10">
    <source>
        <dbReference type="SAM" id="MobiDB-lite"/>
    </source>
</evidence>
<dbReference type="Gene3D" id="3.40.50.300">
    <property type="entry name" value="P-loop containing nucleotide triphosphate hydrolases"/>
    <property type="match status" value="2"/>
</dbReference>
<keyword evidence="6 9" id="KW-0067">ATP-binding</keyword>
<dbReference type="Gene3D" id="3.30.70.330">
    <property type="match status" value="1"/>
</dbReference>
<dbReference type="PANTHER" id="PTHR47963:SF8">
    <property type="entry name" value="ATP-DEPENDENT RNA HELICASE DEAD"/>
    <property type="match status" value="1"/>
</dbReference>
<dbReference type="CDD" id="cd12499">
    <property type="entry name" value="RRM_EcCsdA_like"/>
    <property type="match status" value="1"/>
</dbReference>
<feature type="region of interest" description="Disordered" evidence="10">
    <location>
        <begin position="17"/>
        <end position="68"/>
    </location>
</feature>
<evidence type="ECO:0000259" key="11">
    <source>
        <dbReference type="PROSITE" id="PS51192"/>
    </source>
</evidence>
<dbReference type="InterPro" id="IPR011545">
    <property type="entry name" value="DEAD/DEAH_box_helicase_dom"/>
</dbReference>
<dbReference type="Pfam" id="PF00271">
    <property type="entry name" value="Helicase_C"/>
    <property type="match status" value="1"/>
</dbReference>
<name>A0ABU8NCZ1_9PSEU</name>
<proteinExistence type="inferred from homology"/>
<dbReference type="InterPro" id="IPR000629">
    <property type="entry name" value="RNA-helicase_DEAD-box_CS"/>
</dbReference>
<feature type="region of interest" description="Disordered" evidence="10">
    <location>
        <begin position="612"/>
        <end position="642"/>
    </location>
</feature>
<dbReference type="InterPro" id="IPR050547">
    <property type="entry name" value="DEAD_box_RNA_helicases"/>
</dbReference>
<comment type="caution">
    <text evidence="14">The sequence shown here is derived from an EMBL/GenBank/DDBJ whole genome shotgun (WGS) entry which is preliminary data.</text>
</comment>
<keyword evidence="3 9" id="KW-0547">Nucleotide-binding</keyword>
<sequence length="642" mass="68487">MTNAAVLSDHDVELVDVISPSTSDATDDAADAAVDAPEDQNESLEDVGNDAEDTHDTDESTEDGATDEVPASAFAALGVAERLLPTLVESGFDTPTPIQAETIPLLLEGRDVLGLAQTGTGKTAAFALPMLSAIDPAQRSVQALVLTPTRELAIQVAEAIERLGAGVPGLNVVQLYGGAPYGPQLHGLRRGGQIVVGTPGRISDHLEKGTLDLTDVAHFVLDEADEMLQMGFLEEVEHIFDLLPADRQVALFSATMPGAIREVSRRHLNAPAEVSIKSKTQTGVNTRQRYVVLPERLKADALSRILQVEDFDACLVFVRTRQNTTDVTEALNRRGFAAVAISGDLSQPQREKTIGDLRAGKIDVLVATDVAARGLDVDRISLVVNHDLPTDPESYVHRIGRTGRAGRSGEAISFVTRGQIRTMRMIEGVTKQKADEMSVPDTAEVNAVRKRRFAERITGTLDGTVSGGDPMDVFRGIVGDYVAETGADPLELAAALAKMVQGDKPLLVEDLPAPPPRGEKRGPRDDKPGRGQGRGKAPEWSVGSGTDTYRIDVGHNQRVRPGAIVGAIANEAGLDSAHIGHIDIRTDHTLVELPADVPGPVVKRLQRARVAGRPMGLRRASGDEAASARSGRGPGRPQRRPR</sequence>
<keyword evidence="5 9" id="KW-0347">Helicase</keyword>
<evidence type="ECO:0000256" key="4">
    <source>
        <dbReference type="ARBA" id="ARBA00022801"/>
    </source>
</evidence>
<evidence type="ECO:0000256" key="6">
    <source>
        <dbReference type="ARBA" id="ARBA00022840"/>
    </source>
</evidence>
<dbReference type="SUPFAM" id="SSF52540">
    <property type="entry name" value="P-loop containing nucleoside triphosphate hydrolases"/>
    <property type="match status" value="1"/>
</dbReference>
<dbReference type="InterPro" id="IPR014014">
    <property type="entry name" value="RNA_helicase_DEAD_Q_motif"/>
</dbReference>
<accession>A0ABU8NCZ1</accession>
<dbReference type="Pfam" id="PF25399">
    <property type="entry name" value="DeaD_dimer"/>
    <property type="match status" value="1"/>
</dbReference>
<dbReference type="CDD" id="cd18787">
    <property type="entry name" value="SF2_C_DEAD"/>
    <property type="match status" value="1"/>
</dbReference>
<evidence type="ECO:0000256" key="9">
    <source>
        <dbReference type="RuleBase" id="RU000492"/>
    </source>
</evidence>
<feature type="compositionally biased region" description="Acidic residues" evidence="10">
    <location>
        <begin position="25"/>
        <end position="51"/>
    </location>
</feature>
<evidence type="ECO:0000313" key="14">
    <source>
        <dbReference type="EMBL" id="MEJ2890269.1"/>
    </source>
</evidence>
<evidence type="ECO:0000259" key="13">
    <source>
        <dbReference type="PROSITE" id="PS51195"/>
    </source>
</evidence>